<dbReference type="CDD" id="cd08200">
    <property type="entry name" value="catalase_peroxidase_2"/>
    <property type="match status" value="1"/>
</dbReference>
<dbReference type="EC" id="1.11.1.21" evidence="11 12"/>
<keyword evidence="3 11" id="KW-0349">Heme</keyword>
<keyword evidence="7 11" id="KW-0376">Hydrogen peroxide</keyword>
<evidence type="ECO:0000313" key="14">
    <source>
        <dbReference type="EMBL" id="KAJ5379118.1"/>
    </source>
</evidence>
<reference evidence="14" key="1">
    <citation type="submission" date="2022-12" db="EMBL/GenBank/DDBJ databases">
        <authorList>
            <person name="Petersen C."/>
        </authorList>
    </citation>
    <scope>NUCLEOTIDE SEQUENCE</scope>
    <source>
        <strain evidence="14">IBT 29677</strain>
    </source>
</reference>
<dbReference type="GO" id="GO:0004096">
    <property type="term" value="F:catalase activity"/>
    <property type="evidence" value="ECO:0007669"/>
    <property type="project" value="UniProtKB-UniRule"/>
</dbReference>
<evidence type="ECO:0000256" key="2">
    <source>
        <dbReference type="ARBA" id="ARBA00022559"/>
    </source>
</evidence>
<evidence type="ECO:0000256" key="1">
    <source>
        <dbReference type="ARBA" id="ARBA00022490"/>
    </source>
</evidence>
<evidence type="ECO:0000256" key="10">
    <source>
        <dbReference type="ARBA" id="ARBA00074141"/>
    </source>
</evidence>
<sequence length="741" mass="82781">MGECPVHNKSANVAGHGTRNRDWWPENLKLNILRQHTEATNPLTKEFDYAQAFKSLDYYALKKDLHSLMTDSQDWWPADFGHYGGLFIRMAWHSAGTYRVFDGRGGGGQGQQRFAPLNSWPDNVSLDKARRLLWPIKQKYGDKISWADLLLLTGNVALESMGLKTFGFAGGRADVWEADESVYWGGEREWFTNDVRYAPETSEQEKKQGDIRTRDLEDPLAAVVMGLIYVNPEGPDGNPDPVAAARDIRITFGRMAMNDEETVALIAGGHTFGKTHGAGPADNVGKEPEAAGLECQGLGWTSSHNSGKGADTITSGLEVTWTKTPTKWSNNFLEYLFKFDWELTKSPAGANQWTAKNADDIIPDAYDGSKKHKPKMLTTDLSLRFDPAYEKISRRFLANPDQLADAFSRAWFKLLHRDMGPRVRWLGPEVPQETLLWEDPVPAVNHPLIDVEDVADLKREILASGLEHTKFISAAWASASTFRGGDKRGGANGARIRLAPQNNWQVNNPAQLREVLAVLEDVQRRYNSSQTGNKRVSLADLIVLAEKAAGIPVPFTPGRMDATQEETDVDSFRWLEPVHDGFRNYGYSSIRVRSEQMLVDKAHQLTLTAPEMTVLVGGLRVLGANWDRSNLGVLTQRPGQLTNDFFVNLLDMSTEWKSANANNDTFEGVDRKTGAKKWSASRNDLIFGHHAELRALSELYGSHDGQSKFVRDFVAAWDKVMNLDRFDVVYGSTISGRPARL</sequence>
<dbReference type="NCBIfam" id="TIGR00198">
    <property type="entry name" value="cat_per_HPI"/>
    <property type="match status" value="1"/>
</dbReference>
<dbReference type="PROSITE" id="PS00435">
    <property type="entry name" value="PEROXIDASE_1"/>
    <property type="match status" value="1"/>
</dbReference>
<dbReference type="OrthoDB" id="407695at2759"/>
<dbReference type="FunFam" id="1.10.520.10:FF:000002">
    <property type="entry name" value="Catalase-peroxidase"/>
    <property type="match status" value="1"/>
</dbReference>
<dbReference type="SUPFAM" id="SSF48113">
    <property type="entry name" value="Heme-dependent peroxidases"/>
    <property type="match status" value="2"/>
</dbReference>
<dbReference type="Pfam" id="PF00141">
    <property type="entry name" value="peroxidase"/>
    <property type="match status" value="2"/>
</dbReference>
<evidence type="ECO:0000256" key="5">
    <source>
        <dbReference type="ARBA" id="ARBA00023002"/>
    </source>
</evidence>
<keyword evidence="6 11" id="KW-0408">Iron</keyword>
<evidence type="ECO:0000256" key="4">
    <source>
        <dbReference type="ARBA" id="ARBA00022723"/>
    </source>
</evidence>
<keyword evidence="5 11" id="KW-0560">Oxidoreductase</keyword>
<organism evidence="14 15">
    <name type="scientific">Penicillium cosmopolitanum</name>
    <dbReference type="NCBI Taxonomy" id="1131564"/>
    <lineage>
        <taxon>Eukaryota</taxon>
        <taxon>Fungi</taxon>
        <taxon>Dikarya</taxon>
        <taxon>Ascomycota</taxon>
        <taxon>Pezizomycotina</taxon>
        <taxon>Eurotiomycetes</taxon>
        <taxon>Eurotiomycetidae</taxon>
        <taxon>Eurotiales</taxon>
        <taxon>Aspergillaceae</taxon>
        <taxon>Penicillium</taxon>
    </lineage>
</organism>
<comment type="cofactor">
    <cofactor evidence="11">
        <name>heme b</name>
        <dbReference type="ChEBI" id="CHEBI:60344"/>
    </cofactor>
    <text evidence="11">Binds 1 heme b (iron(II)-protoporphyrin IX) group per monomer.</text>
</comment>
<evidence type="ECO:0000313" key="15">
    <source>
        <dbReference type="Proteomes" id="UP001147747"/>
    </source>
</evidence>
<dbReference type="CDD" id="cd00649">
    <property type="entry name" value="catalase_peroxidase_1"/>
    <property type="match status" value="1"/>
</dbReference>
<evidence type="ECO:0000256" key="12">
    <source>
        <dbReference type="RuleBase" id="RU003451"/>
    </source>
</evidence>
<dbReference type="FunFam" id="1.10.420.10:FF:000002">
    <property type="entry name" value="Catalase-peroxidase"/>
    <property type="match status" value="1"/>
</dbReference>
<dbReference type="InterPro" id="IPR019793">
    <property type="entry name" value="Peroxidases_heam-ligand_BS"/>
</dbReference>
<feature type="binding site" description="axial binding residue" evidence="11">
    <location>
        <position position="270"/>
    </location>
    <ligand>
        <name>heme</name>
        <dbReference type="ChEBI" id="CHEBI:30413"/>
    </ligand>
    <ligandPart>
        <name>Fe</name>
        <dbReference type="ChEBI" id="CHEBI:18248"/>
    </ligandPart>
</feature>
<dbReference type="AlphaFoldDB" id="A0A9W9VEG6"/>
<dbReference type="HAMAP" id="MF_01961">
    <property type="entry name" value="Catal_peroxid"/>
    <property type="match status" value="1"/>
</dbReference>
<comment type="caution">
    <text evidence="14">The sequence shown here is derived from an EMBL/GenBank/DDBJ whole genome shotgun (WGS) entry which is preliminary data.</text>
</comment>
<dbReference type="GO" id="GO:0005829">
    <property type="term" value="C:cytosol"/>
    <property type="evidence" value="ECO:0007669"/>
    <property type="project" value="TreeGrafter"/>
</dbReference>
<dbReference type="PANTHER" id="PTHR30555">
    <property type="entry name" value="HYDROPEROXIDASE I, BIFUNCTIONAL CATALASE-PEROXIDASE"/>
    <property type="match status" value="1"/>
</dbReference>
<evidence type="ECO:0000256" key="6">
    <source>
        <dbReference type="ARBA" id="ARBA00023004"/>
    </source>
</evidence>
<dbReference type="EMBL" id="JAPZBU010000011">
    <property type="protein sequence ID" value="KAJ5379118.1"/>
    <property type="molecule type" value="Genomic_DNA"/>
</dbReference>
<dbReference type="PROSITE" id="PS00436">
    <property type="entry name" value="PEROXIDASE_2"/>
    <property type="match status" value="1"/>
</dbReference>
<feature type="domain" description="Plant heme peroxidase family profile" evidence="13">
    <location>
        <begin position="126"/>
        <end position="414"/>
    </location>
</feature>
<keyword evidence="1" id="KW-0963">Cytoplasm</keyword>
<dbReference type="NCBIfam" id="NF011635">
    <property type="entry name" value="PRK15061.1"/>
    <property type="match status" value="1"/>
</dbReference>
<dbReference type="PANTHER" id="PTHR30555:SF0">
    <property type="entry name" value="CATALASE-PEROXIDASE"/>
    <property type="match status" value="1"/>
</dbReference>
<keyword evidence="2 11" id="KW-0575">Peroxidase</keyword>
<gene>
    <name evidence="11" type="primary">katG</name>
    <name evidence="14" type="ORF">N7509_012237</name>
</gene>
<protein>
    <recommendedName>
        <fullName evidence="10 11">Catalase-peroxidase</fullName>
        <shortName evidence="11">CP</shortName>
        <ecNumber evidence="11 12">1.11.1.21</ecNumber>
    </recommendedName>
    <alternativeName>
        <fullName evidence="11">Peroxidase/catalase</fullName>
    </alternativeName>
</protein>
<name>A0A9W9VEG6_9EURO</name>
<evidence type="ECO:0000259" key="13">
    <source>
        <dbReference type="PROSITE" id="PS50873"/>
    </source>
</evidence>
<dbReference type="PRINTS" id="PR00460">
    <property type="entry name" value="BPEROXIDASE"/>
</dbReference>
<dbReference type="InterPro" id="IPR019794">
    <property type="entry name" value="Peroxidases_AS"/>
</dbReference>
<dbReference type="InterPro" id="IPR002016">
    <property type="entry name" value="Haem_peroxidase"/>
</dbReference>
<dbReference type="GO" id="GO:0070301">
    <property type="term" value="P:cellular response to hydrogen peroxide"/>
    <property type="evidence" value="ECO:0007669"/>
    <property type="project" value="TreeGrafter"/>
</dbReference>
<reference evidence="14" key="2">
    <citation type="journal article" date="2023" name="IMA Fungus">
        <title>Comparative genomic study of the Penicillium genus elucidates a diverse pangenome and 15 lateral gene transfer events.</title>
        <authorList>
            <person name="Petersen C."/>
            <person name="Sorensen T."/>
            <person name="Nielsen M.R."/>
            <person name="Sondergaard T.E."/>
            <person name="Sorensen J.L."/>
            <person name="Fitzpatrick D.A."/>
            <person name="Frisvad J.C."/>
            <person name="Nielsen K.L."/>
        </authorList>
    </citation>
    <scope>NUCLEOTIDE SEQUENCE</scope>
    <source>
        <strain evidence="14">IBT 29677</strain>
    </source>
</reference>
<dbReference type="PRINTS" id="PR00458">
    <property type="entry name" value="PEROXIDASE"/>
</dbReference>
<evidence type="ECO:0000256" key="8">
    <source>
        <dbReference type="ARBA" id="ARBA00049145"/>
    </source>
</evidence>
<dbReference type="GO" id="GO:0042744">
    <property type="term" value="P:hydrogen peroxide catabolic process"/>
    <property type="evidence" value="ECO:0007669"/>
    <property type="project" value="UniProtKB-KW"/>
</dbReference>
<proteinExistence type="inferred from homology"/>
<comment type="caution">
    <text evidence="11">Lacks conserved residue(s) required for the propagation of feature annotation.</text>
</comment>
<dbReference type="GO" id="GO:0020037">
    <property type="term" value="F:heme binding"/>
    <property type="evidence" value="ECO:0007669"/>
    <property type="project" value="InterPro"/>
</dbReference>
<evidence type="ECO:0000256" key="7">
    <source>
        <dbReference type="ARBA" id="ARBA00023324"/>
    </source>
</evidence>
<comment type="catalytic activity">
    <reaction evidence="9 11 12">
        <text>H2O2 + AH2 = A + 2 H2O</text>
        <dbReference type="Rhea" id="RHEA:30275"/>
        <dbReference type="ChEBI" id="CHEBI:13193"/>
        <dbReference type="ChEBI" id="CHEBI:15377"/>
        <dbReference type="ChEBI" id="CHEBI:16240"/>
        <dbReference type="ChEBI" id="CHEBI:17499"/>
        <dbReference type="EC" id="1.11.1.21"/>
    </reaction>
</comment>
<comment type="PTM">
    <text evidence="11">Formation of the three residue Trp-Tyr-Met cross-link is important for the catalase, but not the peroxidase activity of the enzyme.</text>
</comment>
<evidence type="ECO:0000256" key="11">
    <source>
        <dbReference type="HAMAP-Rule" id="MF_03108"/>
    </source>
</evidence>
<dbReference type="Gene3D" id="1.10.520.10">
    <property type="match status" value="2"/>
</dbReference>
<dbReference type="GO" id="GO:0046872">
    <property type="term" value="F:metal ion binding"/>
    <property type="evidence" value="ECO:0007669"/>
    <property type="project" value="UniProtKB-KW"/>
</dbReference>
<comment type="similarity">
    <text evidence="11 12">Belongs to the peroxidase family. Peroxidase/catalase subfamily.</text>
</comment>
<evidence type="ECO:0000256" key="9">
    <source>
        <dbReference type="ARBA" id="ARBA00051651"/>
    </source>
</evidence>
<keyword evidence="15" id="KW-1185">Reference proteome</keyword>
<dbReference type="InterPro" id="IPR010255">
    <property type="entry name" value="Haem_peroxidase_sf"/>
</dbReference>
<keyword evidence="4 11" id="KW-0479">Metal-binding</keyword>
<feature type="cross-link" description="Tryptophyl-tyrosyl-methioninium (Tyr-Met) (with Trp-92)" evidence="11">
    <location>
        <begin position="229"/>
        <end position="255"/>
    </location>
</feature>
<dbReference type="Gene3D" id="1.10.420.10">
    <property type="entry name" value="Peroxidase, domain 2"/>
    <property type="match status" value="2"/>
</dbReference>
<comment type="catalytic activity">
    <reaction evidence="8 11 12">
        <text>2 H2O2 = O2 + 2 H2O</text>
        <dbReference type="Rhea" id="RHEA:20309"/>
        <dbReference type="ChEBI" id="CHEBI:15377"/>
        <dbReference type="ChEBI" id="CHEBI:15379"/>
        <dbReference type="ChEBI" id="CHEBI:16240"/>
        <dbReference type="EC" id="1.11.1.21"/>
    </reaction>
</comment>
<dbReference type="Proteomes" id="UP001147747">
    <property type="component" value="Unassembled WGS sequence"/>
</dbReference>
<dbReference type="InterPro" id="IPR000763">
    <property type="entry name" value="Catalase_peroxidase"/>
</dbReference>
<dbReference type="FunFam" id="1.10.420.10:FF:000004">
    <property type="entry name" value="Catalase-peroxidase"/>
    <property type="match status" value="1"/>
</dbReference>
<accession>A0A9W9VEG6</accession>
<dbReference type="PROSITE" id="PS50873">
    <property type="entry name" value="PEROXIDASE_4"/>
    <property type="match status" value="1"/>
</dbReference>
<feature type="active site" description="Proton acceptor" evidence="11">
    <location>
        <position position="93"/>
    </location>
</feature>
<evidence type="ECO:0000256" key="3">
    <source>
        <dbReference type="ARBA" id="ARBA00022617"/>
    </source>
</evidence>
<feature type="site" description="Transition state stabilizer" evidence="11">
    <location>
        <position position="89"/>
    </location>
</feature>